<accession>A0ACC2KLZ2</accession>
<keyword evidence="2" id="KW-1185">Reference proteome</keyword>
<protein>
    <submittedName>
        <fullName evidence="1">Uncharacterized protein</fullName>
    </submittedName>
</protein>
<dbReference type="Proteomes" id="UP001234297">
    <property type="component" value="Chromosome 10"/>
</dbReference>
<evidence type="ECO:0000313" key="2">
    <source>
        <dbReference type="Proteomes" id="UP001234297"/>
    </source>
</evidence>
<reference evidence="1 2" key="1">
    <citation type="journal article" date="2022" name="Hortic Res">
        <title>A haplotype resolved chromosomal level avocado genome allows analysis of novel avocado genes.</title>
        <authorList>
            <person name="Nath O."/>
            <person name="Fletcher S.J."/>
            <person name="Hayward A."/>
            <person name="Shaw L.M."/>
            <person name="Masouleh A.K."/>
            <person name="Furtado A."/>
            <person name="Henry R.J."/>
            <person name="Mitter N."/>
        </authorList>
    </citation>
    <scope>NUCLEOTIDE SEQUENCE [LARGE SCALE GENOMIC DNA]</scope>
    <source>
        <strain evidence="2">cv. Hass</strain>
    </source>
</reference>
<comment type="caution">
    <text evidence="1">The sequence shown here is derived from an EMBL/GenBank/DDBJ whole genome shotgun (WGS) entry which is preliminary data.</text>
</comment>
<organism evidence="1 2">
    <name type="scientific">Persea americana</name>
    <name type="common">Avocado</name>
    <dbReference type="NCBI Taxonomy" id="3435"/>
    <lineage>
        <taxon>Eukaryota</taxon>
        <taxon>Viridiplantae</taxon>
        <taxon>Streptophyta</taxon>
        <taxon>Embryophyta</taxon>
        <taxon>Tracheophyta</taxon>
        <taxon>Spermatophyta</taxon>
        <taxon>Magnoliopsida</taxon>
        <taxon>Magnoliidae</taxon>
        <taxon>Laurales</taxon>
        <taxon>Lauraceae</taxon>
        <taxon>Persea</taxon>
    </lineage>
</organism>
<name>A0ACC2KLZ2_PERAE</name>
<proteinExistence type="predicted"/>
<dbReference type="EMBL" id="CM056818">
    <property type="protein sequence ID" value="KAJ8622056.1"/>
    <property type="molecule type" value="Genomic_DNA"/>
</dbReference>
<evidence type="ECO:0000313" key="1">
    <source>
        <dbReference type="EMBL" id="KAJ8622056.1"/>
    </source>
</evidence>
<gene>
    <name evidence="1" type="ORF">MRB53_030585</name>
</gene>
<sequence>MARGASANPPTSGPDEQLKNQIRVLFSYAEDRSARVSLIQSVLKKNQEHALPSDLPKDLILESKVRAGKKFEFPKQSASAAPIHLFEGSDPIRQGNPYGALSDFSNVLRSETLRMERVSGRPLSDDEIQSMEPRVSEPTGKSLPLQNDKMLINDPDHINHGDWTVVKDGKASSPKVQLDRPASPMKNESDSATLMGKINRFSSLSNLDGESNASVEELAAATSLVLATSVVDDHHHISATDVAAVNLRHFLEQFKNFLGVGINRGKSAIYF</sequence>